<organism evidence="2 3">
    <name type="scientific">Piloderma croceum (strain F 1598)</name>
    <dbReference type="NCBI Taxonomy" id="765440"/>
    <lineage>
        <taxon>Eukaryota</taxon>
        <taxon>Fungi</taxon>
        <taxon>Dikarya</taxon>
        <taxon>Basidiomycota</taxon>
        <taxon>Agaricomycotina</taxon>
        <taxon>Agaricomycetes</taxon>
        <taxon>Agaricomycetidae</taxon>
        <taxon>Atheliales</taxon>
        <taxon>Atheliaceae</taxon>
        <taxon>Piloderma</taxon>
    </lineage>
</organism>
<sequence length="61" mass="6884">MRTIVQGADDEIHLQPHGMSQYGKLPSDETLTEPPAYYSPDPKTSTHYDPPNYPPPNSRFP</sequence>
<gene>
    <name evidence="2" type="ORF">PILCRDRAFT_11013</name>
</gene>
<reference evidence="2 3" key="1">
    <citation type="submission" date="2014-04" db="EMBL/GenBank/DDBJ databases">
        <authorList>
            <consortium name="DOE Joint Genome Institute"/>
            <person name="Kuo A."/>
            <person name="Tarkka M."/>
            <person name="Buscot F."/>
            <person name="Kohler A."/>
            <person name="Nagy L.G."/>
            <person name="Floudas D."/>
            <person name="Copeland A."/>
            <person name="Barry K.W."/>
            <person name="Cichocki N."/>
            <person name="Veneault-Fourrey C."/>
            <person name="LaButti K."/>
            <person name="Lindquist E.A."/>
            <person name="Lipzen A."/>
            <person name="Lundell T."/>
            <person name="Morin E."/>
            <person name="Murat C."/>
            <person name="Sun H."/>
            <person name="Tunlid A."/>
            <person name="Henrissat B."/>
            <person name="Grigoriev I.V."/>
            <person name="Hibbett D.S."/>
            <person name="Martin F."/>
            <person name="Nordberg H.P."/>
            <person name="Cantor M.N."/>
            <person name="Hua S.X."/>
        </authorList>
    </citation>
    <scope>NUCLEOTIDE SEQUENCE [LARGE SCALE GENOMIC DNA]</scope>
    <source>
        <strain evidence="2 3">F 1598</strain>
    </source>
</reference>
<evidence type="ECO:0000256" key="1">
    <source>
        <dbReference type="SAM" id="MobiDB-lite"/>
    </source>
</evidence>
<name>A0A0C3F1Y3_PILCF</name>
<accession>A0A0C3F1Y3</accession>
<feature type="region of interest" description="Disordered" evidence="1">
    <location>
        <begin position="1"/>
        <end position="61"/>
    </location>
</feature>
<feature type="compositionally biased region" description="Pro residues" evidence="1">
    <location>
        <begin position="51"/>
        <end position="61"/>
    </location>
</feature>
<evidence type="ECO:0000313" key="3">
    <source>
        <dbReference type="Proteomes" id="UP000054166"/>
    </source>
</evidence>
<dbReference type="InParanoid" id="A0A0C3F1Y3"/>
<reference evidence="3" key="2">
    <citation type="submission" date="2015-01" db="EMBL/GenBank/DDBJ databases">
        <title>Evolutionary Origins and Diversification of the Mycorrhizal Mutualists.</title>
        <authorList>
            <consortium name="DOE Joint Genome Institute"/>
            <consortium name="Mycorrhizal Genomics Consortium"/>
            <person name="Kohler A."/>
            <person name="Kuo A."/>
            <person name="Nagy L.G."/>
            <person name="Floudas D."/>
            <person name="Copeland A."/>
            <person name="Barry K.W."/>
            <person name="Cichocki N."/>
            <person name="Veneault-Fourrey C."/>
            <person name="LaButti K."/>
            <person name="Lindquist E.A."/>
            <person name="Lipzen A."/>
            <person name="Lundell T."/>
            <person name="Morin E."/>
            <person name="Murat C."/>
            <person name="Riley R."/>
            <person name="Ohm R."/>
            <person name="Sun H."/>
            <person name="Tunlid A."/>
            <person name="Henrissat B."/>
            <person name="Grigoriev I.V."/>
            <person name="Hibbett D.S."/>
            <person name="Martin F."/>
        </authorList>
    </citation>
    <scope>NUCLEOTIDE SEQUENCE [LARGE SCALE GENOMIC DNA]</scope>
    <source>
        <strain evidence="3">F 1598</strain>
    </source>
</reference>
<evidence type="ECO:0000313" key="2">
    <source>
        <dbReference type="EMBL" id="KIM78800.1"/>
    </source>
</evidence>
<dbReference type="AlphaFoldDB" id="A0A0C3F1Y3"/>
<dbReference type="EMBL" id="KN833014">
    <property type="protein sequence ID" value="KIM78800.1"/>
    <property type="molecule type" value="Genomic_DNA"/>
</dbReference>
<proteinExistence type="predicted"/>
<keyword evidence="3" id="KW-1185">Reference proteome</keyword>
<protein>
    <submittedName>
        <fullName evidence="2">Uncharacterized protein</fullName>
    </submittedName>
</protein>
<dbReference type="Proteomes" id="UP000054166">
    <property type="component" value="Unassembled WGS sequence"/>
</dbReference>
<dbReference type="HOGENOM" id="CLU_2923474_0_0_1"/>